<protein>
    <recommendedName>
        <fullName evidence="4">S1-like domain-containing protein</fullName>
    </recommendedName>
</protein>
<dbReference type="SUPFAM" id="SSF50249">
    <property type="entry name" value="Nucleic acid-binding proteins"/>
    <property type="match status" value="1"/>
</dbReference>
<dbReference type="SMART" id="SM00652">
    <property type="entry name" value="eIF1a"/>
    <property type="match status" value="1"/>
</dbReference>
<evidence type="ECO:0000259" key="4">
    <source>
        <dbReference type="Pfam" id="PF01176"/>
    </source>
</evidence>
<sequence length="198" mass="22283">MRFEAGWIQDNEENHPFLTHLHSDQDKTNARLLIPGALAAPGRQAAHYIPTKHVILATMPKPKRAINAIAEETLHPPSTLTPTQSLARLKQAAGKNLYHVELPSSQTLLAELHQKFRSTIWLKRGMYVLLDSAGLAERENKLGGEIVNVVGDEKAWRKMGYWPVEFGVREKRVYGEEEDDGEGEDEGPRMPPSEDEED</sequence>
<dbReference type="Gene3D" id="2.40.50.140">
    <property type="entry name" value="Nucleic acid-binding proteins"/>
    <property type="match status" value="1"/>
</dbReference>
<dbReference type="GO" id="GO:0003743">
    <property type="term" value="F:translation initiation factor activity"/>
    <property type="evidence" value="ECO:0007669"/>
    <property type="project" value="InterPro"/>
</dbReference>
<proteinExistence type="inferred from homology"/>
<comment type="caution">
    <text evidence="5">The sequence shown here is derived from an EMBL/GenBank/DDBJ whole genome shotgun (WGS) entry which is preliminary data.</text>
</comment>
<dbReference type="InterPro" id="IPR006196">
    <property type="entry name" value="RNA-binding_domain_S1_IF1"/>
</dbReference>
<evidence type="ECO:0000256" key="1">
    <source>
        <dbReference type="ARBA" id="ARBA00007340"/>
    </source>
</evidence>
<dbReference type="InterPro" id="IPR001253">
    <property type="entry name" value="TIF_eIF-1A"/>
</dbReference>
<dbReference type="PANTHER" id="PTHR21641:SF0">
    <property type="entry name" value="RNA-BINDING PROTEIN EIF1AD-RELATED"/>
    <property type="match status" value="1"/>
</dbReference>
<dbReference type="OrthoDB" id="1738325at2759"/>
<dbReference type="GO" id="GO:0005634">
    <property type="term" value="C:nucleus"/>
    <property type="evidence" value="ECO:0007669"/>
    <property type="project" value="TreeGrafter"/>
</dbReference>
<evidence type="ECO:0000313" key="6">
    <source>
        <dbReference type="Proteomes" id="UP000308549"/>
    </source>
</evidence>
<dbReference type="Proteomes" id="UP000308549">
    <property type="component" value="Unassembled WGS sequence"/>
</dbReference>
<reference evidence="5 6" key="1">
    <citation type="submission" date="2017-03" db="EMBL/GenBank/DDBJ databases">
        <title>Genomes of endolithic fungi from Antarctica.</title>
        <authorList>
            <person name="Coleine C."/>
            <person name="Masonjones S."/>
            <person name="Stajich J.E."/>
        </authorList>
    </citation>
    <scope>NUCLEOTIDE SEQUENCE [LARGE SCALE GENOMIC DNA]</scope>
    <source>
        <strain evidence="5 6">CCFEE 6315</strain>
    </source>
</reference>
<dbReference type="GO" id="GO:0003723">
    <property type="term" value="F:RNA binding"/>
    <property type="evidence" value="ECO:0007669"/>
    <property type="project" value="UniProtKB-KW"/>
</dbReference>
<dbReference type="AlphaFoldDB" id="A0A4U0UDI9"/>
<organism evidence="5 6">
    <name type="scientific">Salinomyces thailandicus</name>
    <dbReference type="NCBI Taxonomy" id="706561"/>
    <lineage>
        <taxon>Eukaryota</taxon>
        <taxon>Fungi</taxon>
        <taxon>Dikarya</taxon>
        <taxon>Ascomycota</taxon>
        <taxon>Pezizomycotina</taxon>
        <taxon>Dothideomycetes</taxon>
        <taxon>Dothideomycetidae</taxon>
        <taxon>Mycosphaerellales</taxon>
        <taxon>Teratosphaeriaceae</taxon>
        <taxon>Salinomyces</taxon>
    </lineage>
</organism>
<accession>A0A4U0UDI9</accession>
<keyword evidence="2" id="KW-0694">RNA-binding</keyword>
<feature type="region of interest" description="Disordered" evidence="3">
    <location>
        <begin position="172"/>
        <end position="198"/>
    </location>
</feature>
<keyword evidence="6" id="KW-1185">Reference proteome</keyword>
<dbReference type="Pfam" id="PF01176">
    <property type="entry name" value="eIF-1a"/>
    <property type="match status" value="1"/>
</dbReference>
<dbReference type="PANTHER" id="PTHR21641">
    <property type="entry name" value="TRANSLATION INITIATION FACTOR-RELATED"/>
    <property type="match status" value="1"/>
</dbReference>
<dbReference type="EMBL" id="NAJL01000002">
    <property type="protein sequence ID" value="TKA33570.1"/>
    <property type="molecule type" value="Genomic_DNA"/>
</dbReference>
<feature type="domain" description="S1-like" evidence="4">
    <location>
        <begin position="84"/>
        <end position="148"/>
    </location>
</feature>
<feature type="compositionally biased region" description="Acidic residues" evidence="3">
    <location>
        <begin position="176"/>
        <end position="185"/>
    </location>
</feature>
<dbReference type="InterPro" id="IPR039294">
    <property type="entry name" value="EIF1AD"/>
</dbReference>
<name>A0A4U0UDI9_9PEZI</name>
<evidence type="ECO:0000256" key="3">
    <source>
        <dbReference type="SAM" id="MobiDB-lite"/>
    </source>
</evidence>
<evidence type="ECO:0000313" key="5">
    <source>
        <dbReference type="EMBL" id="TKA33570.1"/>
    </source>
</evidence>
<comment type="similarity">
    <text evidence="1">Belongs to the EIF1AD family.</text>
</comment>
<dbReference type="InterPro" id="IPR012340">
    <property type="entry name" value="NA-bd_OB-fold"/>
</dbReference>
<gene>
    <name evidence="5" type="ORF">B0A50_00406</name>
</gene>
<evidence type="ECO:0000256" key="2">
    <source>
        <dbReference type="ARBA" id="ARBA00022884"/>
    </source>
</evidence>